<dbReference type="AlphaFoldDB" id="A0A1V0N5Y0"/>
<gene>
    <name evidence="1" type="ORF">FAD_1718</name>
</gene>
<dbReference type="GeneID" id="31677209"/>
<evidence type="ECO:0000313" key="2">
    <source>
        <dbReference type="Proteomes" id="UP000192050"/>
    </source>
</evidence>
<dbReference type="RefSeq" id="WP_081143051.1">
    <property type="nucleotide sequence ID" value="NZ_CP015363.1"/>
</dbReference>
<dbReference type="STRING" id="74969.FAD_1718"/>
<dbReference type="EMBL" id="CP015363">
    <property type="protein sequence ID" value="ARD85558.1"/>
    <property type="molecule type" value="Genomic_DNA"/>
</dbReference>
<protein>
    <submittedName>
        <fullName evidence="1">Uncharacterized protein</fullName>
    </submittedName>
</protein>
<accession>A0A1V0N5Y0</accession>
<organism evidence="1 2">
    <name type="scientific">Ferroplasma acidiphilum</name>
    <dbReference type="NCBI Taxonomy" id="74969"/>
    <lineage>
        <taxon>Archaea</taxon>
        <taxon>Methanobacteriati</taxon>
        <taxon>Thermoplasmatota</taxon>
        <taxon>Thermoplasmata</taxon>
        <taxon>Thermoplasmatales</taxon>
        <taxon>Ferroplasmaceae</taxon>
        <taxon>Ferroplasma</taxon>
    </lineage>
</organism>
<keyword evidence="2" id="KW-1185">Reference proteome</keyword>
<dbReference type="KEGG" id="fai:FAD_1718"/>
<proteinExistence type="predicted"/>
<evidence type="ECO:0000313" key="1">
    <source>
        <dbReference type="EMBL" id="ARD85558.1"/>
    </source>
</evidence>
<name>A0A1V0N5Y0_9ARCH</name>
<dbReference type="OrthoDB" id="30676at2157"/>
<reference evidence="1 2" key="1">
    <citation type="submission" date="2011-10" db="EMBL/GenBank/DDBJ databases">
        <title>Metabolic and evolutionary patterns in the extreme acidophile Ferroplasma acidiphilum.</title>
        <authorList>
            <person name="Golyshina O.V."/>
            <person name="Kozyavkin S.A."/>
            <person name="Tatusov R.L."/>
            <person name="Slesarev A.I."/>
            <person name="Golyshin P.N."/>
        </authorList>
    </citation>
    <scope>NUCLEOTIDE SEQUENCE [LARGE SCALE GENOMIC DNA]</scope>
    <source>
        <strain evidence="2">Y</strain>
    </source>
</reference>
<dbReference type="Proteomes" id="UP000192050">
    <property type="component" value="Chromosome"/>
</dbReference>
<sequence length="471" mass="54422">MYIDNVISFDSIEVNIASIEKKRIIGNIKFDDFSYRLIFTYAEDIDVDRNIAGLILTMPAINFTYFARKLVLNFPVSPTDIELIKNFMKINAHEVFINKIINRRYDYIKPEFIPAEDDITAANADGITELVCPETFSEERPWNTSPDKVAIMSSGGKESLLAFGIFNEINKPENNYSFYFEESGSHWLTAKTAYDYYKENFGNVMKVWSNTDRFYHEMLNHIKIVNTDMIDILSDDYPIQVFIFPVYIFLLLPLLKKYSIGNIIMGDEFDDPREMGDYKGLKYYYGIFDQTYDFNHMLSLYFNKKGVNAGVYSIVYPVTGYLEEKILMERYRDLFLQQRSCHSCHRKDGVIEPCGKCSKCLGILLFIEASGGKPEDILYSSDDVRLLKRRLSKARLRLDPDERIYAESKIGLYSGSIGDAEHAGGLHIMPYENSLFSVIPDNFRSPIEKIFSAYAEGIFKLDNGKWVNIQK</sequence>